<feature type="transmembrane region" description="Helical" evidence="10">
    <location>
        <begin position="82"/>
        <end position="100"/>
    </location>
</feature>
<dbReference type="GO" id="GO:0004984">
    <property type="term" value="F:olfactory receptor activity"/>
    <property type="evidence" value="ECO:0007669"/>
    <property type="project" value="InterPro"/>
</dbReference>
<keyword evidence="9 10" id="KW-0807">Transducer</keyword>
<evidence type="ECO:0000256" key="3">
    <source>
        <dbReference type="ARBA" id="ARBA00022606"/>
    </source>
</evidence>
<evidence type="ECO:0000256" key="8">
    <source>
        <dbReference type="ARBA" id="ARBA00023170"/>
    </source>
</evidence>
<evidence type="ECO:0000256" key="4">
    <source>
        <dbReference type="ARBA" id="ARBA00022692"/>
    </source>
</evidence>
<dbReference type="Pfam" id="PF02949">
    <property type="entry name" value="7tm_6"/>
    <property type="match status" value="1"/>
</dbReference>
<dbReference type="AlphaFoldDB" id="A0A889XL97"/>
<feature type="transmembrane region" description="Helical" evidence="10">
    <location>
        <begin position="287"/>
        <end position="309"/>
    </location>
</feature>
<feature type="transmembrane region" description="Helical" evidence="10">
    <location>
        <begin position="315"/>
        <end position="336"/>
    </location>
</feature>
<keyword evidence="4 10" id="KW-0812">Transmembrane</keyword>
<evidence type="ECO:0000256" key="1">
    <source>
        <dbReference type="ARBA" id="ARBA00004651"/>
    </source>
</evidence>
<feature type="transmembrane region" description="Helical" evidence="10">
    <location>
        <begin position="185"/>
        <end position="205"/>
    </location>
</feature>
<keyword evidence="3 10" id="KW-0716">Sensory transduction</keyword>
<evidence type="ECO:0000256" key="5">
    <source>
        <dbReference type="ARBA" id="ARBA00022725"/>
    </source>
</evidence>
<dbReference type="GO" id="GO:0005886">
    <property type="term" value="C:plasma membrane"/>
    <property type="evidence" value="ECO:0007669"/>
    <property type="project" value="UniProtKB-SubCell"/>
</dbReference>
<keyword evidence="6 10" id="KW-1133">Transmembrane helix</keyword>
<comment type="subcellular location">
    <subcellularLocation>
        <location evidence="1 10">Cell membrane</location>
        <topology evidence="1 10">Multi-pass membrane protein</topology>
    </subcellularLocation>
</comment>
<comment type="caution">
    <text evidence="10">Lacks conserved residue(s) required for the propagation of feature annotation.</text>
</comment>
<dbReference type="GO" id="GO:0007165">
    <property type="term" value="P:signal transduction"/>
    <property type="evidence" value="ECO:0007669"/>
    <property type="project" value="UniProtKB-KW"/>
</dbReference>
<evidence type="ECO:0000256" key="2">
    <source>
        <dbReference type="ARBA" id="ARBA00022475"/>
    </source>
</evidence>
<keyword evidence="5 10" id="KW-0552">Olfaction</keyword>
<name>A0A889XL97_9NEOP</name>
<evidence type="ECO:0000256" key="9">
    <source>
        <dbReference type="ARBA" id="ARBA00023224"/>
    </source>
</evidence>
<gene>
    <name evidence="11" type="primary">OR8</name>
</gene>
<evidence type="ECO:0000256" key="10">
    <source>
        <dbReference type="RuleBase" id="RU351113"/>
    </source>
</evidence>
<keyword evidence="2" id="KW-1003">Cell membrane</keyword>
<dbReference type="PANTHER" id="PTHR21137">
    <property type="entry name" value="ODORANT RECEPTOR"/>
    <property type="match status" value="1"/>
</dbReference>
<organism evidence="11">
    <name type="scientific">Semiothisa cinerearia</name>
    <dbReference type="NCBI Taxonomy" id="2249628"/>
    <lineage>
        <taxon>Eukaryota</taxon>
        <taxon>Metazoa</taxon>
        <taxon>Ecdysozoa</taxon>
        <taxon>Arthropoda</taxon>
        <taxon>Hexapoda</taxon>
        <taxon>Insecta</taxon>
        <taxon>Pterygota</taxon>
        <taxon>Neoptera</taxon>
        <taxon>Endopterygota</taxon>
        <taxon>Lepidoptera</taxon>
        <taxon>Glossata</taxon>
        <taxon>Ditrysia</taxon>
        <taxon>Geometroidea</taxon>
        <taxon>Geometridae</taxon>
        <taxon>Ennominae</taxon>
        <taxon>Semiothisa</taxon>
    </lineage>
</organism>
<sequence length="416" mass="48016">MGIITGLWMQLTYSEYLESCGELERLFFESLYRVLLFNGLISTDKRWAYIVYSYFIKLLLILLCIGGAIYVLTEKHSIDEDIAAANEGLIWYLTIFRYLNMEKNQALFKKLSSSMDESPYFDISTPKRRQLMEMYAKENEKYLKLLMVVGHITMIEWIIFPLVDGVDYNLVVGVRLPFDHRSDDLYPLGYFLVALAFAQMAYFVMVMDIRLQAYLIHLLCQFAVLVDCFENVVEDCRHGFEDVPLNYLMYNKVFAERYLKRLGNLVEQHKHILSNATLLRNTLSRPFLGQLASSGFLICFIGFQMITTITEDHNYLQGIVSFCFLGYNLFELYIGCRWCEEITIMSQRVGDSVYFSGWESGLSMLPGVGANVRIVIARAAKPLIFTAGGMYELSLFSFSNLLKTSYSALTVLLRVR</sequence>
<keyword evidence="7 10" id="KW-0472">Membrane</keyword>
<dbReference type="GO" id="GO:0005549">
    <property type="term" value="F:odorant binding"/>
    <property type="evidence" value="ECO:0007669"/>
    <property type="project" value="InterPro"/>
</dbReference>
<reference evidence="11" key="1">
    <citation type="journal article" name="PLoS ONE">
        <title>Identification of chemosensory genes from the antennal transcriptome of Semiothisa cinerearia.</title>
        <authorList>
            <person name="Liu P."/>
            <person name="Zhang X."/>
            <person name="Meng R."/>
            <person name="Liu C."/>
            <person name="Li M."/>
            <person name="Zhang T."/>
        </authorList>
    </citation>
    <scope>NUCLEOTIDE SEQUENCE</scope>
</reference>
<dbReference type="EMBL" id="MT380381">
    <property type="protein sequence ID" value="QRF70971.1"/>
    <property type="molecule type" value="mRNA"/>
</dbReference>
<dbReference type="PANTHER" id="PTHR21137:SF35">
    <property type="entry name" value="ODORANT RECEPTOR 19A-RELATED"/>
    <property type="match status" value="1"/>
</dbReference>
<feature type="transmembrane region" description="Helical" evidence="10">
    <location>
        <begin position="47"/>
        <end position="70"/>
    </location>
</feature>
<keyword evidence="8 10" id="KW-0675">Receptor</keyword>
<comment type="similarity">
    <text evidence="10">Belongs to the insect chemoreceptor superfamily. Heteromeric odorant receptor channel (TC 1.A.69) family.</text>
</comment>
<evidence type="ECO:0000256" key="6">
    <source>
        <dbReference type="ARBA" id="ARBA00022989"/>
    </source>
</evidence>
<evidence type="ECO:0000256" key="7">
    <source>
        <dbReference type="ARBA" id="ARBA00023136"/>
    </source>
</evidence>
<protein>
    <recommendedName>
        <fullName evidence="10">Odorant receptor</fullName>
    </recommendedName>
</protein>
<accession>A0A889XL97</accession>
<proteinExistence type="evidence at transcript level"/>
<feature type="transmembrane region" description="Helical" evidence="10">
    <location>
        <begin position="142"/>
        <end position="160"/>
    </location>
</feature>
<evidence type="ECO:0000313" key="11">
    <source>
        <dbReference type="EMBL" id="QRF70971.1"/>
    </source>
</evidence>
<dbReference type="InterPro" id="IPR004117">
    <property type="entry name" value="7tm6_olfct_rcpt"/>
</dbReference>